<dbReference type="SMART" id="SM00358">
    <property type="entry name" value="DSRM"/>
    <property type="match status" value="1"/>
</dbReference>
<keyword evidence="6 15" id="KW-0698">rRNA processing</keyword>
<feature type="domain" description="RNase III" evidence="17">
    <location>
        <begin position="20"/>
        <end position="148"/>
    </location>
</feature>
<evidence type="ECO:0000256" key="1">
    <source>
        <dbReference type="ARBA" id="ARBA00000109"/>
    </source>
</evidence>
<dbReference type="PANTHER" id="PTHR11207:SF0">
    <property type="entry name" value="RIBONUCLEASE 3"/>
    <property type="match status" value="1"/>
</dbReference>
<dbReference type="Gene3D" id="3.30.160.20">
    <property type="match status" value="1"/>
</dbReference>
<dbReference type="NCBIfam" id="TIGR02191">
    <property type="entry name" value="RNaseIII"/>
    <property type="match status" value="1"/>
</dbReference>
<name>A0A097ARV4_THEKI</name>
<keyword evidence="13 15" id="KW-0460">Magnesium</keyword>
<evidence type="ECO:0000259" key="16">
    <source>
        <dbReference type="PROSITE" id="PS50137"/>
    </source>
</evidence>
<dbReference type="KEGG" id="tki:TKV_c13850"/>
<dbReference type="SMART" id="SM00535">
    <property type="entry name" value="RIBOc"/>
    <property type="match status" value="1"/>
</dbReference>
<dbReference type="CDD" id="cd10845">
    <property type="entry name" value="DSRM_RNAse_III_family"/>
    <property type="match status" value="1"/>
</dbReference>
<evidence type="ECO:0000256" key="15">
    <source>
        <dbReference type="HAMAP-Rule" id="MF_00104"/>
    </source>
</evidence>
<evidence type="ECO:0000256" key="8">
    <source>
        <dbReference type="ARBA" id="ARBA00022694"/>
    </source>
</evidence>
<dbReference type="STRING" id="2325.TKV_c13850"/>
<dbReference type="GO" id="GO:0006364">
    <property type="term" value="P:rRNA processing"/>
    <property type="evidence" value="ECO:0007669"/>
    <property type="project" value="UniProtKB-UniRule"/>
</dbReference>
<keyword evidence="5 15" id="KW-0963">Cytoplasm</keyword>
<dbReference type="AlphaFoldDB" id="A0A097ARV4"/>
<keyword evidence="11 15" id="KW-0255">Endonuclease</keyword>
<dbReference type="EC" id="3.1.26.3" evidence="15"/>
<evidence type="ECO:0000256" key="6">
    <source>
        <dbReference type="ARBA" id="ARBA00022552"/>
    </source>
</evidence>
<dbReference type="GO" id="GO:0004525">
    <property type="term" value="F:ribonuclease III activity"/>
    <property type="evidence" value="ECO:0007669"/>
    <property type="project" value="UniProtKB-UniRule"/>
</dbReference>
<evidence type="ECO:0000256" key="9">
    <source>
        <dbReference type="ARBA" id="ARBA00022722"/>
    </source>
</evidence>
<keyword evidence="14 15" id="KW-0694">RNA-binding</keyword>
<dbReference type="GO" id="GO:0003725">
    <property type="term" value="F:double-stranded RNA binding"/>
    <property type="evidence" value="ECO:0007669"/>
    <property type="project" value="TreeGrafter"/>
</dbReference>
<gene>
    <name evidence="15 18" type="primary">rnc</name>
    <name evidence="18" type="ORF">TKV_c13850</name>
</gene>
<evidence type="ECO:0000259" key="17">
    <source>
        <dbReference type="PROSITE" id="PS50142"/>
    </source>
</evidence>
<evidence type="ECO:0000256" key="3">
    <source>
        <dbReference type="ARBA" id="ARBA00010183"/>
    </source>
</evidence>
<dbReference type="Pfam" id="PF00035">
    <property type="entry name" value="dsrm"/>
    <property type="match status" value="1"/>
</dbReference>
<evidence type="ECO:0000313" key="19">
    <source>
        <dbReference type="Proteomes" id="UP000029669"/>
    </source>
</evidence>
<evidence type="ECO:0000256" key="13">
    <source>
        <dbReference type="ARBA" id="ARBA00022842"/>
    </source>
</evidence>
<comment type="function">
    <text evidence="15">Digests double-stranded RNA. Involved in the processing of primary rRNA transcript to yield the immediate precursors to the large and small rRNAs (23S and 16S). Processes some mRNAs, and tRNAs when they are encoded in the rRNA operon. Processes pre-crRNA and tracrRNA of type II CRISPR loci if present in the organism.</text>
</comment>
<comment type="subunit">
    <text evidence="4 15">Homodimer.</text>
</comment>
<dbReference type="InterPro" id="IPR000999">
    <property type="entry name" value="RNase_III_dom"/>
</dbReference>
<evidence type="ECO:0000256" key="11">
    <source>
        <dbReference type="ARBA" id="ARBA00022759"/>
    </source>
</evidence>
<dbReference type="SUPFAM" id="SSF69065">
    <property type="entry name" value="RNase III domain-like"/>
    <property type="match status" value="1"/>
</dbReference>
<keyword evidence="9 15" id="KW-0540">Nuclease</keyword>
<evidence type="ECO:0000256" key="2">
    <source>
        <dbReference type="ARBA" id="ARBA00004496"/>
    </source>
</evidence>
<evidence type="ECO:0000256" key="14">
    <source>
        <dbReference type="ARBA" id="ARBA00022884"/>
    </source>
</evidence>
<proteinExistence type="inferred from homology"/>
<dbReference type="GO" id="GO:0042802">
    <property type="term" value="F:identical protein binding"/>
    <property type="evidence" value="ECO:0007669"/>
    <property type="project" value="UniProtKB-ARBA"/>
</dbReference>
<dbReference type="GO" id="GO:0010468">
    <property type="term" value="P:regulation of gene expression"/>
    <property type="evidence" value="ECO:0007669"/>
    <property type="project" value="TreeGrafter"/>
</dbReference>
<keyword evidence="15" id="KW-0699">rRNA-binding</keyword>
<dbReference type="EMBL" id="CP009170">
    <property type="protein sequence ID" value="AIS52556.1"/>
    <property type="molecule type" value="Genomic_DNA"/>
</dbReference>
<protein>
    <recommendedName>
        <fullName evidence="15">Ribonuclease 3</fullName>
        <ecNumber evidence="15">3.1.26.3</ecNumber>
    </recommendedName>
    <alternativeName>
        <fullName evidence="15">Ribonuclease III</fullName>
        <shortName evidence="15">RNase III</shortName>
    </alternativeName>
</protein>
<dbReference type="PROSITE" id="PS00517">
    <property type="entry name" value="RNASE_3_1"/>
    <property type="match status" value="1"/>
</dbReference>
<dbReference type="Proteomes" id="UP000029669">
    <property type="component" value="Chromosome"/>
</dbReference>
<feature type="active site" evidence="15">
    <location>
        <position position="137"/>
    </location>
</feature>
<dbReference type="InterPro" id="IPR014720">
    <property type="entry name" value="dsRBD_dom"/>
</dbReference>
<reference evidence="19" key="1">
    <citation type="journal article" date="2015" name="Genome Announc.">
        <title>Whole-Genome Sequences of 80 Environmental and Clinical Isolates of Burkholderia pseudomallei.</title>
        <authorList>
            <person name="Johnson S.L."/>
            <person name="Baker A.L."/>
            <person name="Chain P.S."/>
            <person name="Currie B.J."/>
            <person name="Daligault H.E."/>
            <person name="Davenport K.W."/>
            <person name="Davis C.B."/>
            <person name="Inglis T.J."/>
            <person name="Kaestli M."/>
            <person name="Koren S."/>
            <person name="Mayo M."/>
            <person name="Merritt A.J."/>
            <person name="Price E.P."/>
            <person name="Sarovich D.S."/>
            <person name="Warner J."/>
            <person name="Rosovitz M.J."/>
        </authorList>
    </citation>
    <scope>NUCLEOTIDE SEQUENCE [LARGE SCALE GENOMIC DNA]</scope>
    <source>
        <strain evidence="19">DSM 2030</strain>
    </source>
</reference>
<dbReference type="PROSITE" id="PS50137">
    <property type="entry name" value="DS_RBD"/>
    <property type="match status" value="1"/>
</dbReference>
<evidence type="ECO:0000256" key="7">
    <source>
        <dbReference type="ARBA" id="ARBA00022664"/>
    </source>
</evidence>
<evidence type="ECO:0000256" key="10">
    <source>
        <dbReference type="ARBA" id="ARBA00022723"/>
    </source>
</evidence>
<keyword evidence="12 15" id="KW-0378">Hydrolase</keyword>
<keyword evidence="8 15" id="KW-0819">tRNA processing</keyword>
<dbReference type="FunFam" id="1.10.1520.10:FF:000001">
    <property type="entry name" value="Ribonuclease 3"/>
    <property type="match status" value="1"/>
</dbReference>
<dbReference type="GO" id="GO:0008033">
    <property type="term" value="P:tRNA processing"/>
    <property type="evidence" value="ECO:0007669"/>
    <property type="project" value="UniProtKB-KW"/>
</dbReference>
<dbReference type="GO" id="GO:0005737">
    <property type="term" value="C:cytoplasm"/>
    <property type="evidence" value="ECO:0007669"/>
    <property type="project" value="UniProtKB-SubCell"/>
</dbReference>
<feature type="binding site" evidence="15">
    <location>
        <position position="61"/>
    </location>
    <ligand>
        <name>Mg(2+)</name>
        <dbReference type="ChEBI" id="CHEBI:18420"/>
    </ligand>
</feature>
<comment type="similarity">
    <text evidence="3">Belongs to the ribonuclease III family.</text>
</comment>
<comment type="cofactor">
    <cofactor evidence="15">
        <name>Mg(2+)</name>
        <dbReference type="ChEBI" id="CHEBI:18420"/>
    </cofactor>
</comment>
<evidence type="ECO:0000313" key="18">
    <source>
        <dbReference type="EMBL" id="AIS52556.1"/>
    </source>
</evidence>
<feature type="binding site" evidence="15">
    <location>
        <position position="134"/>
    </location>
    <ligand>
        <name>Mg(2+)</name>
        <dbReference type="ChEBI" id="CHEBI:18420"/>
    </ligand>
</feature>
<feature type="domain" description="DRBM" evidence="16">
    <location>
        <begin position="175"/>
        <end position="244"/>
    </location>
</feature>
<accession>A0A097ARV4</accession>
<organism evidence="18 19">
    <name type="scientific">Thermoanaerobacter kivui</name>
    <name type="common">Acetogenium kivui</name>
    <dbReference type="NCBI Taxonomy" id="2325"/>
    <lineage>
        <taxon>Bacteria</taxon>
        <taxon>Bacillati</taxon>
        <taxon>Bacillota</taxon>
        <taxon>Clostridia</taxon>
        <taxon>Thermoanaerobacterales</taxon>
        <taxon>Thermoanaerobacteraceae</taxon>
        <taxon>Thermoanaerobacter</taxon>
    </lineage>
</organism>
<dbReference type="SUPFAM" id="SSF54768">
    <property type="entry name" value="dsRNA-binding domain-like"/>
    <property type="match status" value="1"/>
</dbReference>
<dbReference type="HAMAP" id="MF_00104">
    <property type="entry name" value="RNase_III"/>
    <property type="match status" value="1"/>
</dbReference>
<keyword evidence="19" id="KW-1185">Reference proteome</keyword>
<dbReference type="InterPro" id="IPR036389">
    <property type="entry name" value="RNase_III_sf"/>
</dbReference>
<dbReference type="PROSITE" id="PS50142">
    <property type="entry name" value="RNASE_3_2"/>
    <property type="match status" value="1"/>
</dbReference>
<dbReference type="CDD" id="cd00593">
    <property type="entry name" value="RIBOc"/>
    <property type="match status" value="1"/>
</dbReference>
<feature type="binding site" evidence="15">
    <location>
        <position position="137"/>
    </location>
    <ligand>
        <name>Mg(2+)</name>
        <dbReference type="ChEBI" id="CHEBI:18420"/>
    </ligand>
</feature>
<dbReference type="GO" id="GO:0019843">
    <property type="term" value="F:rRNA binding"/>
    <property type="evidence" value="ECO:0007669"/>
    <property type="project" value="UniProtKB-KW"/>
</dbReference>
<evidence type="ECO:0000256" key="5">
    <source>
        <dbReference type="ARBA" id="ARBA00022490"/>
    </source>
</evidence>
<comment type="subcellular location">
    <subcellularLocation>
        <location evidence="2 15">Cytoplasm</location>
    </subcellularLocation>
</comment>
<comment type="catalytic activity">
    <reaction evidence="1 15">
        <text>Endonucleolytic cleavage to 5'-phosphomonoester.</text>
        <dbReference type="EC" id="3.1.26.3"/>
    </reaction>
</comment>
<evidence type="ECO:0000256" key="12">
    <source>
        <dbReference type="ARBA" id="ARBA00022801"/>
    </source>
</evidence>
<dbReference type="GO" id="GO:0046872">
    <property type="term" value="F:metal ion binding"/>
    <property type="evidence" value="ECO:0007669"/>
    <property type="project" value="UniProtKB-KW"/>
</dbReference>
<dbReference type="PANTHER" id="PTHR11207">
    <property type="entry name" value="RIBONUCLEASE III"/>
    <property type="match status" value="1"/>
</dbReference>
<dbReference type="OrthoDB" id="9805026at2"/>
<dbReference type="eggNOG" id="COG0571">
    <property type="taxonomic scope" value="Bacteria"/>
</dbReference>
<keyword evidence="7 15" id="KW-0507">mRNA processing</keyword>
<dbReference type="GO" id="GO:0006397">
    <property type="term" value="P:mRNA processing"/>
    <property type="evidence" value="ECO:0007669"/>
    <property type="project" value="UniProtKB-UniRule"/>
</dbReference>
<feature type="active site" evidence="15">
    <location>
        <position position="65"/>
    </location>
</feature>
<dbReference type="RefSeq" id="WP_049685291.1">
    <property type="nucleotide sequence ID" value="NZ_CP009170.1"/>
</dbReference>
<dbReference type="FunFam" id="3.30.160.20:FF:000003">
    <property type="entry name" value="Ribonuclease 3"/>
    <property type="match status" value="1"/>
</dbReference>
<dbReference type="HOGENOM" id="CLU_000907_1_3_9"/>
<dbReference type="Pfam" id="PF14622">
    <property type="entry name" value="Ribonucleas_3_3"/>
    <property type="match status" value="1"/>
</dbReference>
<dbReference type="Gene3D" id="1.10.1520.10">
    <property type="entry name" value="Ribonuclease III domain"/>
    <property type="match status" value="1"/>
</dbReference>
<evidence type="ECO:0000256" key="4">
    <source>
        <dbReference type="ARBA" id="ARBA00011738"/>
    </source>
</evidence>
<keyword evidence="10 15" id="KW-0479">Metal-binding</keyword>
<sequence>MEHYFLKNFKRGIEVRRESFNELEERINYTFKDKNLIKEALTHSSWANEGKNNKISNERLEFLGDAVLSLVISEYLYKKRKDLEEGSLSKYRAEIVCEPSLARCAREIGLGTFLRVGKGEELTGGRERDSILADAMEALLAAIYLDAGLDTVRKIILDLFKDIIEEVLKGLIYRDYKTKLQEVVQSMGIGKITYELVKEVGPDHNKTFVMQVRIGDVVLGEGYGKSKKEAEQAAAMEALNKLGIIK</sequence>
<dbReference type="InterPro" id="IPR011907">
    <property type="entry name" value="RNase_III"/>
</dbReference>